<dbReference type="Proteomes" id="UP000439914">
    <property type="component" value="Unassembled WGS sequence"/>
</dbReference>
<evidence type="ECO:0000256" key="2">
    <source>
        <dbReference type="SAM" id="SignalP"/>
    </source>
</evidence>
<dbReference type="RefSeq" id="WP_160766132.1">
    <property type="nucleotide sequence ID" value="NZ_JAUSWK010000002.1"/>
</dbReference>
<evidence type="ECO:0000313" key="5">
    <source>
        <dbReference type="Proteomes" id="UP000439914"/>
    </source>
</evidence>
<reference evidence="3 6" key="2">
    <citation type="submission" date="2023-07" db="EMBL/GenBank/DDBJ databases">
        <title>Genomic Encyclopedia of Type Strains, Phase IV (KMG-IV): sequencing the most valuable type-strain genomes for metagenomic binning, comparative biology and taxonomic classification.</title>
        <authorList>
            <person name="Goeker M."/>
        </authorList>
    </citation>
    <scope>NUCLEOTIDE SEQUENCE [LARGE SCALE GENOMIC DNA]</scope>
    <source>
        <strain evidence="3 6">DSM 14432</strain>
    </source>
</reference>
<evidence type="ECO:0000256" key="1">
    <source>
        <dbReference type="ARBA" id="ARBA00022729"/>
    </source>
</evidence>
<dbReference type="InterPro" id="IPR029046">
    <property type="entry name" value="LolA/LolB/LppX"/>
</dbReference>
<name>A0A6I4U7W4_9SPHN</name>
<dbReference type="Pfam" id="PF03548">
    <property type="entry name" value="LolA"/>
    <property type="match status" value="1"/>
</dbReference>
<organism evidence="4 5">
    <name type="scientific">Qipengyuania citrea</name>
    <dbReference type="NCBI Taxonomy" id="225971"/>
    <lineage>
        <taxon>Bacteria</taxon>
        <taxon>Pseudomonadati</taxon>
        <taxon>Pseudomonadota</taxon>
        <taxon>Alphaproteobacteria</taxon>
        <taxon>Sphingomonadales</taxon>
        <taxon>Erythrobacteraceae</taxon>
        <taxon>Qipengyuania</taxon>
    </lineage>
</organism>
<keyword evidence="6" id="KW-1185">Reference proteome</keyword>
<dbReference type="PANTHER" id="PTHR35869:SF1">
    <property type="entry name" value="OUTER-MEMBRANE LIPOPROTEIN CARRIER PROTEIN"/>
    <property type="match status" value="1"/>
</dbReference>
<dbReference type="CDD" id="cd16325">
    <property type="entry name" value="LolA"/>
    <property type="match status" value="1"/>
</dbReference>
<comment type="caution">
    <text evidence="4">The sequence shown here is derived from an EMBL/GenBank/DDBJ whole genome shotgun (WGS) entry which is preliminary data.</text>
</comment>
<dbReference type="SUPFAM" id="SSF89392">
    <property type="entry name" value="Prokaryotic lipoproteins and lipoprotein localization factors"/>
    <property type="match status" value="1"/>
</dbReference>
<dbReference type="GeneID" id="93686714"/>
<feature type="chain" id="PRO_5026015803" evidence="2">
    <location>
        <begin position="29"/>
        <end position="220"/>
    </location>
</feature>
<dbReference type="EMBL" id="JAUSWK010000002">
    <property type="protein sequence ID" value="MDQ0566349.1"/>
    <property type="molecule type" value="Genomic_DNA"/>
</dbReference>
<dbReference type="EMBL" id="WTYG01000001">
    <property type="protein sequence ID" value="MXP34708.1"/>
    <property type="molecule type" value="Genomic_DNA"/>
</dbReference>
<evidence type="ECO:0000313" key="6">
    <source>
        <dbReference type="Proteomes" id="UP001238601"/>
    </source>
</evidence>
<accession>A0A6I4U7W4</accession>
<sequence length="220" mass="24019">MSTLSSKSNKTIRAALALSLAAALPVSAALTPAPAVAAEGDLDRAVTALRGISTMKADFVQTDRSGQTVRGVMTLKRPGKIRFEYEKGVPMLVVSNGKSMYMVDYEVNQVQRWPISNSPLGALLDPSRDVKRYGKLVPTSHPDVVSVEVRDTKRPEFGVITLIFARDRAAPGGLRLTHWVSLDSQNHRTTVQLANQRYGVAVADSAFTFRDPRRSSRRPG</sequence>
<dbReference type="Gene3D" id="2.50.20.10">
    <property type="entry name" value="Lipoprotein localisation LolA/LolB/LppX"/>
    <property type="match status" value="1"/>
</dbReference>
<keyword evidence="4" id="KW-0449">Lipoprotein</keyword>
<dbReference type="PANTHER" id="PTHR35869">
    <property type="entry name" value="OUTER-MEMBRANE LIPOPROTEIN CARRIER PROTEIN"/>
    <property type="match status" value="1"/>
</dbReference>
<feature type="signal peptide" evidence="2">
    <location>
        <begin position="1"/>
        <end position="28"/>
    </location>
</feature>
<proteinExistence type="predicted"/>
<evidence type="ECO:0000313" key="4">
    <source>
        <dbReference type="EMBL" id="MXP34708.1"/>
    </source>
</evidence>
<reference evidence="4 5" key="1">
    <citation type="submission" date="2019-12" db="EMBL/GenBank/DDBJ databases">
        <title>Genomic-based taxomic classification of the family Erythrobacteraceae.</title>
        <authorList>
            <person name="Xu L."/>
        </authorList>
    </citation>
    <scope>NUCLEOTIDE SEQUENCE [LARGE SCALE GENOMIC DNA]</scope>
    <source>
        <strain evidence="4 5">CGMCC 1.8703</strain>
    </source>
</reference>
<protein>
    <submittedName>
        <fullName evidence="4">Outer membrane lipoprotein carrier protein LolA</fullName>
    </submittedName>
    <submittedName>
        <fullName evidence="3">Outer membrane lipoprotein-sorting protein</fullName>
    </submittedName>
</protein>
<dbReference type="AlphaFoldDB" id="A0A6I4U7W4"/>
<dbReference type="Proteomes" id="UP001238601">
    <property type="component" value="Unassembled WGS sequence"/>
</dbReference>
<gene>
    <name evidence="4" type="ORF">GRI55_02870</name>
    <name evidence="3" type="ORF">QOZ97_001882</name>
</gene>
<evidence type="ECO:0000313" key="3">
    <source>
        <dbReference type="EMBL" id="MDQ0566349.1"/>
    </source>
</evidence>
<keyword evidence="1 2" id="KW-0732">Signal</keyword>
<dbReference type="InterPro" id="IPR004564">
    <property type="entry name" value="OM_lipoprot_carrier_LolA-like"/>
</dbReference>